<evidence type="ECO:0000259" key="1">
    <source>
        <dbReference type="Pfam" id="PF00248"/>
    </source>
</evidence>
<dbReference type="AlphaFoldDB" id="A0A645B1P8"/>
<dbReference type="Pfam" id="PF00248">
    <property type="entry name" value="Aldo_ket_red"/>
    <property type="match status" value="1"/>
</dbReference>
<dbReference type="InterPro" id="IPR053135">
    <property type="entry name" value="AKR2_Oxidoreductase"/>
</dbReference>
<dbReference type="EMBL" id="VSSQ01017258">
    <property type="protein sequence ID" value="MPM59372.1"/>
    <property type="molecule type" value="Genomic_DNA"/>
</dbReference>
<dbReference type="InterPro" id="IPR036812">
    <property type="entry name" value="NAD(P)_OxRdtase_dom_sf"/>
</dbReference>
<protein>
    <recommendedName>
        <fullName evidence="1">NADP-dependent oxidoreductase domain-containing protein</fullName>
    </recommendedName>
</protein>
<accession>A0A645B1P8</accession>
<organism evidence="2">
    <name type="scientific">bioreactor metagenome</name>
    <dbReference type="NCBI Taxonomy" id="1076179"/>
    <lineage>
        <taxon>unclassified sequences</taxon>
        <taxon>metagenomes</taxon>
        <taxon>ecological metagenomes</taxon>
    </lineage>
</organism>
<sequence length="314" mass="34834">MQYKTINGQQLPMMTLGTVQLGMRYGINNKVGQPSMESSFSLLSSALENGVNALDTSRDYGTSEDVLGAFIRTLDTPPFVVTKFNIHGAYGTEDQSIEREIDECFAASLEHLGMDKVGCYLLHNGKEIFKYEQPIMRVLRRILDSGKAQMAGMSVYTKQEIDRFLELDDLSAIQVPMSIFDQRLIAGGYIERLAAAGKTVFVRSVFLQGLCFMDPNNIAIPELEPYIKPYLLKLQEYASIEGMSIGQLCVSYIRDIPGVTSLVLGAETREQVQQNVALIDGPPLSNDIRSKISAEFSSFPFDPVMAVLANHYGK</sequence>
<comment type="caution">
    <text evidence="2">The sequence shown here is derived from an EMBL/GenBank/DDBJ whole genome shotgun (WGS) entry which is preliminary data.</text>
</comment>
<dbReference type="PANTHER" id="PTHR43312:SF1">
    <property type="entry name" value="NADP-DEPENDENT OXIDOREDUCTASE DOMAIN-CONTAINING PROTEIN"/>
    <property type="match status" value="1"/>
</dbReference>
<reference evidence="2" key="1">
    <citation type="submission" date="2019-08" db="EMBL/GenBank/DDBJ databases">
        <authorList>
            <person name="Kucharzyk K."/>
            <person name="Murdoch R.W."/>
            <person name="Higgins S."/>
            <person name="Loffler F."/>
        </authorList>
    </citation>
    <scope>NUCLEOTIDE SEQUENCE</scope>
</reference>
<gene>
    <name evidence="2" type="ORF">SDC9_106214</name>
</gene>
<dbReference type="CDD" id="cd19097">
    <property type="entry name" value="AKR_unchar"/>
    <property type="match status" value="1"/>
</dbReference>
<feature type="domain" description="NADP-dependent oxidoreductase" evidence="1">
    <location>
        <begin position="14"/>
        <end position="287"/>
    </location>
</feature>
<dbReference type="PANTHER" id="PTHR43312">
    <property type="entry name" value="D-THREO-ALDOSE 1-DEHYDROGENASE"/>
    <property type="match status" value="1"/>
</dbReference>
<evidence type="ECO:0000313" key="2">
    <source>
        <dbReference type="EMBL" id="MPM59372.1"/>
    </source>
</evidence>
<dbReference type="InterPro" id="IPR023210">
    <property type="entry name" value="NADP_OxRdtase_dom"/>
</dbReference>
<name>A0A645B1P8_9ZZZZ</name>
<dbReference type="Gene3D" id="3.20.20.100">
    <property type="entry name" value="NADP-dependent oxidoreductase domain"/>
    <property type="match status" value="1"/>
</dbReference>
<proteinExistence type="predicted"/>
<dbReference type="SUPFAM" id="SSF51430">
    <property type="entry name" value="NAD(P)-linked oxidoreductase"/>
    <property type="match status" value="1"/>
</dbReference>